<keyword evidence="2" id="KW-0808">Transferase</keyword>
<dbReference type="AlphaFoldDB" id="A0A4R1NB26"/>
<dbReference type="InterPro" id="IPR054466">
    <property type="entry name" value="OspG_kinase"/>
</dbReference>
<dbReference type="SUPFAM" id="SSF56112">
    <property type="entry name" value="Protein kinase-like (PK-like)"/>
    <property type="match status" value="1"/>
</dbReference>
<dbReference type="GO" id="GO:0016740">
    <property type="term" value="F:transferase activity"/>
    <property type="evidence" value="ECO:0007669"/>
    <property type="project" value="UniProtKB-KW"/>
</dbReference>
<comment type="caution">
    <text evidence="2">The sequence shown here is derived from an EMBL/GenBank/DDBJ whole genome shotgun (WGS) entry which is preliminary data.</text>
</comment>
<dbReference type="Proteomes" id="UP000294555">
    <property type="component" value="Unassembled WGS sequence"/>
</dbReference>
<evidence type="ECO:0000313" key="2">
    <source>
        <dbReference type="EMBL" id="TCL04512.1"/>
    </source>
</evidence>
<name>A0A4R1NB26_9GAMM</name>
<reference evidence="2 3" key="1">
    <citation type="submission" date="2019-02" db="EMBL/GenBank/DDBJ databases">
        <title>Investigation of anaerobic lignin degradation for improved lignocellulosic biofuels.</title>
        <authorList>
            <person name="Deangelis K."/>
        </authorList>
    </citation>
    <scope>NUCLEOTIDE SEQUENCE [LARGE SCALE GENOMIC DNA]</scope>
    <source>
        <strain evidence="2 3">159R</strain>
    </source>
</reference>
<dbReference type="EMBL" id="SJOI01000001">
    <property type="protein sequence ID" value="TCL04512.1"/>
    <property type="molecule type" value="Genomic_DNA"/>
</dbReference>
<feature type="domain" description="Kinase OspG kinase" evidence="1">
    <location>
        <begin position="852"/>
        <end position="994"/>
    </location>
</feature>
<gene>
    <name evidence="2" type="ORF">EZJ58_2636</name>
</gene>
<dbReference type="Pfam" id="PF22303">
    <property type="entry name" value="OspG_kinase"/>
    <property type="match status" value="1"/>
</dbReference>
<dbReference type="InterPro" id="IPR011009">
    <property type="entry name" value="Kinase-like_dom_sf"/>
</dbReference>
<keyword evidence="3" id="KW-1185">Reference proteome</keyword>
<protein>
    <submittedName>
        <fullName evidence="2">Phosphotransferase family enzyme</fullName>
    </submittedName>
</protein>
<dbReference type="Gene3D" id="1.10.510.10">
    <property type="entry name" value="Transferase(Phosphotransferase) domain 1"/>
    <property type="match status" value="1"/>
</dbReference>
<evidence type="ECO:0000259" key="1">
    <source>
        <dbReference type="Pfam" id="PF22303"/>
    </source>
</evidence>
<dbReference type="Gene3D" id="3.30.200.20">
    <property type="entry name" value="Phosphorylase Kinase, domain 1"/>
    <property type="match status" value="1"/>
</dbReference>
<sequence length="1021" mass="117076">MPISAVGHRKNVGTFENKFLKYNTNIIQEQIISIARSQQEKVPVKPGGIAVLYTLSAILPHIKMVVNSSAEPRGGIVMYNGTAQNTPSHNGKAQIMAAAARNTNYPKAESRPAPIQNHRIPNIISENTNIKSNLYQHMGKTASEFFYQCMQKLDALVTQYDPLRFPTADATPVGTGYLSQNGTYWDQNNHIYVIKSELTKKKFIESLLNFLVVSGQLTDSGAEKLETYVKENTSGIPFFLTPVIKFENESSRAKRISEADRNRYIGEHIREHCAYEADVLNTKGENEGKAFMFWAGRLENPLRMIYDNTDESPSPLTLQVTSGLNFFSDILTLGLKPLIGNLIANYLRREYYLSQGDEICAERQRHLIIAELATGINVEGFAFRHRGKAPILKPREIMHSVPLSERAAYSLRNPATGVQEELLIKIVDNKKTASATHDGKDNIYLKPTDQNEFMTYHSHPAKPDLPERRVIFDEEKSTWRYADSVDAAELNVQFSKGKSFIHLQGEKHELRMNRHRQYEAVVHKTSGTKEYLPVYREPLSREWHLEEHNGHSVFNTRQKKIINDFNIPIGKPVKYIAEQNGNQKRYGAGIIYRVEDTDAYSNDILYKAIEMNGMVVPVRERITSKNRLHYEIFDISNNRKETYPVEFDGARWLFERPTSIHASNSLKKAVTRDMLVDMDASQLSAPGHRGLRWDAREKSYLKVHNKYLPIKKLNGNRYSIKAPMKGNRIYLRYNNEKFSVETARERLNNIITEGLSGRKRKLALDVLKEQDGFTEGSARELLLEYQFPKGGFFDDYNFALEIEQTGKVPRWAKRFKKSHSPENAQSEAQKTVSVFAVGQPEHPIELKLGDILGEGCYGKVFTDASDNNYVIKKYVRDNEYLQIDIKTLTNNEFNSFRRYYGEDSATLYHNEEEDFYLRMYRIPGRTVPQLPPNTLPPDAIERYVDMLEKLNHVGILHGDLHEGNIMWDDEAEIFHPIDIYNVKDQYFSANADNTLQDEIEEEEWAYLVDDITGKMKSNSQA</sequence>
<organism evidence="2 3">
    <name type="scientific">Sodalis ligni</name>
    <dbReference type="NCBI Taxonomy" id="2697027"/>
    <lineage>
        <taxon>Bacteria</taxon>
        <taxon>Pseudomonadati</taxon>
        <taxon>Pseudomonadota</taxon>
        <taxon>Gammaproteobacteria</taxon>
        <taxon>Enterobacterales</taxon>
        <taxon>Bruguierivoracaceae</taxon>
        <taxon>Sodalis</taxon>
    </lineage>
</organism>
<evidence type="ECO:0000313" key="3">
    <source>
        <dbReference type="Proteomes" id="UP000294555"/>
    </source>
</evidence>
<accession>A0A4R1NB26</accession>
<proteinExistence type="predicted"/>